<evidence type="ECO:0000313" key="8">
    <source>
        <dbReference type="EMBL" id="RSL17844.1"/>
    </source>
</evidence>
<evidence type="ECO:0000256" key="1">
    <source>
        <dbReference type="ARBA" id="ARBA00004141"/>
    </source>
</evidence>
<evidence type="ECO:0000259" key="7">
    <source>
        <dbReference type="Pfam" id="PF00892"/>
    </source>
</evidence>
<dbReference type="OrthoDB" id="67135at2"/>
<proteinExistence type="inferred from homology"/>
<evidence type="ECO:0000313" key="9">
    <source>
        <dbReference type="Proteomes" id="UP000269669"/>
    </source>
</evidence>
<keyword evidence="4 6" id="KW-1133">Transmembrane helix</keyword>
<gene>
    <name evidence="8" type="ORF">EDE15_3393</name>
</gene>
<dbReference type="Proteomes" id="UP000269669">
    <property type="component" value="Unassembled WGS sequence"/>
</dbReference>
<feature type="transmembrane region" description="Helical" evidence="6">
    <location>
        <begin position="215"/>
        <end position="233"/>
    </location>
</feature>
<name>A0A3R9NVN2_9BACT</name>
<keyword evidence="9" id="KW-1185">Reference proteome</keyword>
<protein>
    <submittedName>
        <fullName evidence="8">Drug/metabolite transporter (DMT)-like permease</fullName>
    </submittedName>
</protein>
<dbReference type="PANTHER" id="PTHR32322:SF2">
    <property type="entry name" value="EAMA DOMAIN-CONTAINING PROTEIN"/>
    <property type="match status" value="1"/>
</dbReference>
<dbReference type="AlphaFoldDB" id="A0A3R9NVN2"/>
<reference evidence="8 9" key="1">
    <citation type="submission" date="2018-12" db="EMBL/GenBank/DDBJ databases">
        <title>Sequencing of bacterial isolates from soil warming experiment in Harvard Forest, Massachusetts, USA.</title>
        <authorList>
            <person name="Deangelis K."/>
        </authorList>
    </citation>
    <scope>NUCLEOTIDE SEQUENCE [LARGE SCALE GENOMIC DNA]</scope>
    <source>
        <strain evidence="8 9">EB153</strain>
    </source>
</reference>
<keyword evidence="3 6" id="KW-0812">Transmembrane</keyword>
<organism evidence="8 9">
    <name type="scientific">Edaphobacter aggregans</name>
    <dbReference type="NCBI Taxonomy" id="570835"/>
    <lineage>
        <taxon>Bacteria</taxon>
        <taxon>Pseudomonadati</taxon>
        <taxon>Acidobacteriota</taxon>
        <taxon>Terriglobia</taxon>
        <taxon>Terriglobales</taxon>
        <taxon>Acidobacteriaceae</taxon>
        <taxon>Edaphobacter</taxon>
    </lineage>
</organism>
<feature type="transmembrane region" description="Helical" evidence="6">
    <location>
        <begin position="89"/>
        <end position="108"/>
    </location>
</feature>
<dbReference type="SUPFAM" id="SSF103481">
    <property type="entry name" value="Multidrug resistance efflux transporter EmrE"/>
    <property type="match status" value="2"/>
</dbReference>
<evidence type="ECO:0000256" key="6">
    <source>
        <dbReference type="SAM" id="Phobius"/>
    </source>
</evidence>
<comment type="subcellular location">
    <subcellularLocation>
        <location evidence="1">Membrane</location>
        <topology evidence="1">Multi-pass membrane protein</topology>
    </subcellularLocation>
</comment>
<evidence type="ECO:0000256" key="2">
    <source>
        <dbReference type="ARBA" id="ARBA00007362"/>
    </source>
</evidence>
<feature type="transmembrane region" description="Helical" evidence="6">
    <location>
        <begin position="63"/>
        <end position="83"/>
    </location>
</feature>
<feature type="domain" description="EamA" evidence="7">
    <location>
        <begin position="154"/>
        <end position="286"/>
    </location>
</feature>
<feature type="transmembrane region" description="Helical" evidence="6">
    <location>
        <begin position="268"/>
        <end position="285"/>
    </location>
</feature>
<dbReference type="PANTHER" id="PTHR32322">
    <property type="entry name" value="INNER MEMBRANE TRANSPORTER"/>
    <property type="match status" value="1"/>
</dbReference>
<sequence length="306" mass="33062">MSRRDLVQLLLLSAVWGASFILIEISGRSFPPVWVALLRLTFGAAFLWTILKLKGRALPPRSLIVPLLLVALFNNAIPFTLFALGERTVPSSIAAVLNATTPIWALLLTMAVQSTKPNRFTIGGVLLGFSGVMIVVFSHGNNSHGYGHEAAFFRGVFFIALASLGYAIATVIAKVKLKGLDPIGLATTQLSLAWIMLFPLAIFGSHPDVIHRNSVLAVIALGIAGSGIAYLLYYDLLTRIQPTHVTAVTYLLPIWGLFWGFIAHEPILWTAYIGVTIVISGLILLNMTPSPKPKPIPSERACVAAE</sequence>
<evidence type="ECO:0000256" key="4">
    <source>
        <dbReference type="ARBA" id="ARBA00022989"/>
    </source>
</evidence>
<dbReference type="GO" id="GO:0016020">
    <property type="term" value="C:membrane"/>
    <property type="evidence" value="ECO:0007669"/>
    <property type="project" value="UniProtKB-SubCell"/>
</dbReference>
<dbReference type="InterPro" id="IPR037185">
    <property type="entry name" value="EmrE-like"/>
</dbReference>
<dbReference type="InterPro" id="IPR000620">
    <property type="entry name" value="EamA_dom"/>
</dbReference>
<feature type="transmembrane region" description="Helical" evidence="6">
    <location>
        <begin position="33"/>
        <end position="51"/>
    </location>
</feature>
<evidence type="ECO:0000256" key="3">
    <source>
        <dbReference type="ARBA" id="ARBA00022692"/>
    </source>
</evidence>
<dbReference type="InterPro" id="IPR050638">
    <property type="entry name" value="AA-Vitamin_Transporters"/>
</dbReference>
<keyword evidence="5 6" id="KW-0472">Membrane</keyword>
<comment type="caution">
    <text evidence="8">The sequence shown here is derived from an EMBL/GenBank/DDBJ whole genome shotgun (WGS) entry which is preliminary data.</text>
</comment>
<dbReference type="EMBL" id="RSDW01000001">
    <property type="protein sequence ID" value="RSL17844.1"/>
    <property type="molecule type" value="Genomic_DNA"/>
</dbReference>
<dbReference type="RefSeq" id="WP_125486273.1">
    <property type="nucleotide sequence ID" value="NZ_RSDW01000001.1"/>
</dbReference>
<accession>A0A3R9NVN2</accession>
<feature type="transmembrane region" description="Helical" evidence="6">
    <location>
        <begin position="120"/>
        <end position="139"/>
    </location>
</feature>
<feature type="transmembrane region" description="Helical" evidence="6">
    <location>
        <begin position="245"/>
        <end position="262"/>
    </location>
</feature>
<evidence type="ECO:0000256" key="5">
    <source>
        <dbReference type="ARBA" id="ARBA00023136"/>
    </source>
</evidence>
<feature type="transmembrane region" description="Helical" evidence="6">
    <location>
        <begin position="185"/>
        <end position="203"/>
    </location>
</feature>
<comment type="similarity">
    <text evidence="2">Belongs to the EamA transporter family.</text>
</comment>
<feature type="transmembrane region" description="Helical" evidence="6">
    <location>
        <begin position="151"/>
        <end position="173"/>
    </location>
</feature>
<feature type="domain" description="EamA" evidence="7">
    <location>
        <begin position="9"/>
        <end position="136"/>
    </location>
</feature>
<dbReference type="Pfam" id="PF00892">
    <property type="entry name" value="EamA"/>
    <property type="match status" value="2"/>
</dbReference>